<keyword evidence="3 6" id="KW-0812">Transmembrane</keyword>
<dbReference type="InterPro" id="IPR016174">
    <property type="entry name" value="Di-haem_cyt_TM"/>
</dbReference>
<dbReference type="GO" id="GO:0022904">
    <property type="term" value="P:respiratory electron transport chain"/>
    <property type="evidence" value="ECO:0007669"/>
    <property type="project" value="InterPro"/>
</dbReference>
<feature type="transmembrane region" description="Helical" evidence="6">
    <location>
        <begin position="115"/>
        <end position="138"/>
    </location>
</feature>
<accession>A0A7C9GRQ5</accession>
<dbReference type="GO" id="GO:0020037">
    <property type="term" value="F:heme binding"/>
    <property type="evidence" value="ECO:0007669"/>
    <property type="project" value="TreeGrafter"/>
</dbReference>
<comment type="subcellular location">
    <subcellularLocation>
        <location evidence="1">Cell membrane</location>
        <topology evidence="1">Multi-pass membrane protein</topology>
    </subcellularLocation>
</comment>
<feature type="transmembrane region" description="Helical" evidence="6">
    <location>
        <begin position="192"/>
        <end position="218"/>
    </location>
</feature>
<name>A0A7C9GRQ5_9SPHN</name>
<dbReference type="Gene3D" id="1.20.950.20">
    <property type="entry name" value="Transmembrane di-heme cytochromes, Chain C"/>
    <property type="match status" value="1"/>
</dbReference>
<feature type="transmembrane region" description="Helical" evidence="6">
    <location>
        <begin position="60"/>
        <end position="80"/>
    </location>
</feature>
<evidence type="ECO:0000256" key="2">
    <source>
        <dbReference type="ARBA" id="ARBA00022475"/>
    </source>
</evidence>
<dbReference type="PANTHER" id="PTHR30485">
    <property type="entry name" value="NI/FE-HYDROGENASE 1 B-TYPE CYTOCHROME SUBUNIT"/>
    <property type="match status" value="1"/>
</dbReference>
<dbReference type="AlphaFoldDB" id="A0A7C9GRQ5"/>
<evidence type="ECO:0000256" key="5">
    <source>
        <dbReference type="ARBA" id="ARBA00023136"/>
    </source>
</evidence>
<evidence type="ECO:0000259" key="7">
    <source>
        <dbReference type="Pfam" id="PF01292"/>
    </source>
</evidence>
<sequence>MPDIALPITPTAPGRKGHANAAVKVWDLPTRLFHWLLAATVLLAFVSAEEGTGLAPWHVAAGWVAAILIGFRMIWGFIGGQHARFRNFIRPGAVGDHVAGLLHGRVEPSLGHNPLGGLATLVLLATVTAVVWSGASLIGGTGSEDLHEGLAGGLLALVGLHVAAVVVMSVLSRENLVRAMVTGVKPRARHPGAVDAAPAAGLAAPAAALAIIAGAYAVQQVDSGAFVPGSHAEAGETEDADHD</sequence>
<dbReference type="Proteomes" id="UP000481327">
    <property type="component" value="Unassembled WGS sequence"/>
</dbReference>
<evidence type="ECO:0000256" key="6">
    <source>
        <dbReference type="SAM" id="Phobius"/>
    </source>
</evidence>
<evidence type="ECO:0000313" key="8">
    <source>
        <dbReference type="EMBL" id="MQT18576.1"/>
    </source>
</evidence>
<evidence type="ECO:0000256" key="4">
    <source>
        <dbReference type="ARBA" id="ARBA00022989"/>
    </source>
</evidence>
<dbReference type="Pfam" id="PF01292">
    <property type="entry name" value="Ni_hydr_CYTB"/>
    <property type="match status" value="1"/>
</dbReference>
<dbReference type="InterPro" id="IPR011577">
    <property type="entry name" value="Cyt_b561_bac/Ni-Hgenase"/>
</dbReference>
<dbReference type="InterPro" id="IPR051542">
    <property type="entry name" value="Hydrogenase_cytochrome"/>
</dbReference>
<dbReference type="RefSeq" id="WP_152579049.1">
    <property type="nucleotide sequence ID" value="NZ_JAATJI010000001.1"/>
</dbReference>
<reference evidence="8 9" key="1">
    <citation type="submission" date="2019-09" db="EMBL/GenBank/DDBJ databases">
        <title>Polymorphobacter sp. isolated from a lake in China.</title>
        <authorList>
            <person name="Liu Z."/>
        </authorList>
    </citation>
    <scope>NUCLEOTIDE SEQUENCE [LARGE SCALE GENOMIC DNA]</scope>
    <source>
        <strain evidence="8 9">D40P</strain>
    </source>
</reference>
<comment type="caution">
    <text evidence="8">The sequence shown here is derived from an EMBL/GenBank/DDBJ whole genome shotgun (WGS) entry which is preliminary data.</text>
</comment>
<keyword evidence="5 6" id="KW-0472">Membrane</keyword>
<dbReference type="OrthoDB" id="196472at2"/>
<organism evidence="8 9">
    <name type="scientific">Sandarakinorhabdus fusca</name>
    <dbReference type="NCBI Taxonomy" id="1439888"/>
    <lineage>
        <taxon>Bacteria</taxon>
        <taxon>Pseudomonadati</taxon>
        <taxon>Pseudomonadota</taxon>
        <taxon>Alphaproteobacteria</taxon>
        <taxon>Sphingomonadales</taxon>
        <taxon>Sphingosinicellaceae</taxon>
        <taxon>Sandarakinorhabdus</taxon>
    </lineage>
</organism>
<evidence type="ECO:0000256" key="1">
    <source>
        <dbReference type="ARBA" id="ARBA00004651"/>
    </source>
</evidence>
<feature type="transmembrane region" description="Helical" evidence="6">
    <location>
        <begin position="32"/>
        <end position="48"/>
    </location>
</feature>
<feature type="domain" description="Cytochrome b561 bacterial/Ni-hydrogenase" evidence="7">
    <location>
        <begin position="25"/>
        <end position="183"/>
    </location>
</feature>
<keyword evidence="2" id="KW-1003">Cell membrane</keyword>
<dbReference type="PANTHER" id="PTHR30485:SF2">
    <property type="entry name" value="BLL0597 PROTEIN"/>
    <property type="match status" value="1"/>
</dbReference>
<proteinExistence type="predicted"/>
<evidence type="ECO:0000256" key="3">
    <source>
        <dbReference type="ARBA" id="ARBA00022692"/>
    </source>
</evidence>
<dbReference type="GO" id="GO:0005886">
    <property type="term" value="C:plasma membrane"/>
    <property type="evidence" value="ECO:0007669"/>
    <property type="project" value="UniProtKB-SubCell"/>
</dbReference>
<dbReference type="EMBL" id="WIOL01000008">
    <property type="protein sequence ID" value="MQT18576.1"/>
    <property type="molecule type" value="Genomic_DNA"/>
</dbReference>
<protein>
    <submittedName>
        <fullName evidence="8">Cytochrome B</fullName>
    </submittedName>
</protein>
<gene>
    <name evidence="8" type="ORF">F3168_15085</name>
</gene>
<dbReference type="GO" id="GO:0009055">
    <property type="term" value="F:electron transfer activity"/>
    <property type="evidence" value="ECO:0007669"/>
    <property type="project" value="InterPro"/>
</dbReference>
<evidence type="ECO:0000313" key="9">
    <source>
        <dbReference type="Proteomes" id="UP000481327"/>
    </source>
</evidence>
<keyword evidence="4 6" id="KW-1133">Transmembrane helix</keyword>
<feature type="transmembrane region" description="Helical" evidence="6">
    <location>
        <begin position="150"/>
        <end position="171"/>
    </location>
</feature>
<dbReference type="SUPFAM" id="SSF81342">
    <property type="entry name" value="Transmembrane di-heme cytochromes"/>
    <property type="match status" value="1"/>
</dbReference>
<keyword evidence="9" id="KW-1185">Reference proteome</keyword>